<feature type="coiled-coil region" evidence="1">
    <location>
        <begin position="422"/>
        <end position="477"/>
    </location>
</feature>
<evidence type="ECO:0008006" key="5">
    <source>
        <dbReference type="Google" id="ProtNLM"/>
    </source>
</evidence>
<gene>
    <name evidence="4" type="ORF">AVDCRST_MAG02-1729</name>
</gene>
<dbReference type="InterPro" id="IPR011109">
    <property type="entry name" value="DNA_bind_recombinase_dom"/>
</dbReference>
<sequence length="568" mass="63252">MTKRAVLYARVSNRSQDERGLSIPAQFAELGAWCEANGYEVVGQVADTGGKGSKRDDLERAGLDELYDTAERLRLVEGDVVLAQSWDRFGENNVPEWIGRRLASVCGGRLRTPDDPNEGDDDGADLLRLVGRWNAGRERRLMARRTRSRKLELARTGHIVASHTPTYGYAYAGTHKARLYEVHEERAAVVRRIFAEVADGTGIRTIVRALDAEGVPLPPGKKRPGWHGWNREFVRHLIRNDVHLPHTDDELDALVASGDLRPEVRSRAAAGSGIWWYRGKDYEGDAHRVAVPVPSVGVPRTTVERARGRLASNRPASSAAGRFWPLSRGIMICGGCGRNMATHTVGKKDNGKVHRYYRCQSTGDTVKGTCPTPVHVPAEKAEAAVWEWIVDLECEPRRIVSLLDRRIEAERRRLRADPEKEARELRRRIDATAARRANYQDQQAAGLMTIDELRARLEALAEERAGLERQVEECDRLGEGLLELEELREYYAAAAGPEGWMMRNAVSDATEVRRMRMLKETGGPDQRRRYEALGLTATAVAHDTLEITGIFGVGGVDILTTSRGPGAR</sequence>
<proteinExistence type="predicted"/>
<dbReference type="PROSITE" id="PS51736">
    <property type="entry name" value="RECOMBINASES_3"/>
    <property type="match status" value="1"/>
</dbReference>
<dbReference type="SMART" id="SM00857">
    <property type="entry name" value="Resolvase"/>
    <property type="match status" value="1"/>
</dbReference>
<evidence type="ECO:0000256" key="1">
    <source>
        <dbReference type="SAM" id="Coils"/>
    </source>
</evidence>
<feature type="domain" description="Resolvase/invertase-type recombinase catalytic" evidence="2">
    <location>
        <begin position="4"/>
        <end position="157"/>
    </location>
</feature>
<reference evidence="4" key="1">
    <citation type="submission" date="2020-02" db="EMBL/GenBank/DDBJ databases">
        <authorList>
            <person name="Meier V. D."/>
        </authorList>
    </citation>
    <scope>NUCLEOTIDE SEQUENCE</scope>
    <source>
        <strain evidence="4">AVDCRST_MAG02</strain>
    </source>
</reference>
<dbReference type="InterPro" id="IPR050639">
    <property type="entry name" value="SSR_resolvase"/>
</dbReference>
<dbReference type="Gene3D" id="3.90.1750.20">
    <property type="entry name" value="Putative Large Serine Recombinase, Chain B, Domain 2"/>
    <property type="match status" value="1"/>
</dbReference>
<dbReference type="PANTHER" id="PTHR30461:SF23">
    <property type="entry name" value="DNA RECOMBINASE-RELATED"/>
    <property type="match status" value="1"/>
</dbReference>
<dbReference type="PANTHER" id="PTHR30461">
    <property type="entry name" value="DNA-INVERTASE FROM LAMBDOID PROPHAGE"/>
    <property type="match status" value="1"/>
</dbReference>
<dbReference type="InterPro" id="IPR038109">
    <property type="entry name" value="DNA_bind_recomb_sf"/>
</dbReference>
<name>A0A6J4QWY6_9ACTN</name>
<accession>A0A6J4QWY6</accession>
<dbReference type="SUPFAM" id="SSF53041">
    <property type="entry name" value="Resolvase-like"/>
    <property type="match status" value="1"/>
</dbReference>
<dbReference type="Gene3D" id="3.40.50.1390">
    <property type="entry name" value="Resolvase, N-terminal catalytic domain"/>
    <property type="match status" value="1"/>
</dbReference>
<evidence type="ECO:0000259" key="3">
    <source>
        <dbReference type="PROSITE" id="PS51737"/>
    </source>
</evidence>
<dbReference type="PROSITE" id="PS51737">
    <property type="entry name" value="RECOMBINASE_DNA_BIND"/>
    <property type="match status" value="1"/>
</dbReference>
<organism evidence="4">
    <name type="scientific">uncultured Rubrobacteraceae bacterium</name>
    <dbReference type="NCBI Taxonomy" id="349277"/>
    <lineage>
        <taxon>Bacteria</taxon>
        <taxon>Bacillati</taxon>
        <taxon>Actinomycetota</taxon>
        <taxon>Rubrobacteria</taxon>
        <taxon>Rubrobacterales</taxon>
        <taxon>Rubrobacteraceae</taxon>
        <taxon>environmental samples</taxon>
    </lineage>
</organism>
<dbReference type="InterPro" id="IPR036162">
    <property type="entry name" value="Resolvase-like_N_sf"/>
</dbReference>
<protein>
    <recommendedName>
        <fullName evidence="5">Recombinase family protein</fullName>
    </recommendedName>
</protein>
<evidence type="ECO:0000313" key="4">
    <source>
        <dbReference type="EMBL" id="CAA9457768.1"/>
    </source>
</evidence>
<feature type="domain" description="Recombinase" evidence="3">
    <location>
        <begin position="166"/>
        <end position="316"/>
    </location>
</feature>
<dbReference type="Pfam" id="PF00239">
    <property type="entry name" value="Resolvase"/>
    <property type="match status" value="1"/>
</dbReference>
<dbReference type="InterPro" id="IPR025827">
    <property type="entry name" value="Zn_ribbon_recom_dom"/>
</dbReference>
<dbReference type="EMBL" id="CADCVH010000055">
    <property type="protein sequence ID" value="CAA9457768.1"/>
    <property type="molecule type" value="Genomic_DNA"/>
</dbReference>
<dbReference type="GO" id="GO:0000150">
    <property type="term" value="F:DNA strand exchange activity"/>
    <property type="evidence" value="ECO:0007669"/>
    <property type="project" value="InterPro"/>
</dbReference>
<dbReference type="GO" id="GO:0003677">
    <property type="term" value="F:DNA binding"/>
    <property type="evidence" value="ECO:0007669"/>
    <property type="project" value="InterPro"/>
</dbReference>
<dbReference type="AlphaFoldDB" id="A0A6J4QWY6"/>
<keyword evidence="1" id="KW-0175">Coiled coil</keyword>
<dbReference type="Pfam" id="PF13408">
    <property type="entry name" value="Zn_ribbon_recom"/>
    <property type="match status" value="1"/>
</dbReference>
<evidence type="ECO:0000259" key="2">
    <source>
        <dbReference type="PROSITE" id="PS51736"/>
    </source>
</evidence>
<dbReference type="CDD" id="cd00338">
    <property type="entry name" value="Ser_Recombinase"/>
    <property type="match status" value="1"/>
</dbReference>
<dbReference type="Pfam" id="PF07508">
    <property type="entry name" value="Recombinase"/>
    <property type="match status" value="1"/>
</dbReference>
<dbReference type="InterPro" id="IPR006119">
    <property type="entry name" value="Resolv_N"/>
</dbReference>